<evidence type="ECO:0000313" key="3">
    <source>
        <dbReference type="Proteomes" id="UP001344447"/>
    </source>
</evidence>
<gene>
    <name evidence="2" type="ORF">RB653_004117</name>
</gene>
<evidence type="ECO:0000256" key="1">
    <source>
        <dbReference type="SAM" id="SignalP"/>
    </source>
</evidence>
<keyword evidence="1" id="KW-0732">Signal</keyword>
<comment type="caution">
    <text evidence="2">The sequence shown here is derived from an EMBL/GenBank/DDBJ whole genome shotgun (WGS) entry which is preliminary data.</text>
</comment>
<organism evidence="2 3">
    <name type="scientific">Dictyostelium firmibasis</name>
    <dbReference type="NCBI Taxonomy" id="79012"/>
    <lineage>
        <taxon>Eukaryota</taxon>
        <taxon>Amoebozoa</taxon>
        <taxon>Evosea</taxon>
        <taxon>Eumycetozoa</taxon>
        <taxon>Dictyostelia</taxon>
        <taxon>Dictyosteliales</taxon>
        <taxon>Dictyosteliaceae</taxon>
        <taxon>Dictyostelium</taxon>
    </lineage>
</organism>
<dbReference type="Proteomes" id="UP001344447">
    <property type="component" value="Unassembled WGS sequence"/>
</dbReference>
<proteinExistence type="predicted"/>
<accession>A0AAN7YZS0</accession>
<dbReference type="EMBL" id="JAVFKY010000001">
    <property type="protein sequence ID" value="KAK5582532.1"/>
    <property type="molecule type" value="Genomic_DNA"/>
</dbReference>
<feature type="signal peptide" evidence="1">
    <location>
        <begin position="1"/>
        <end position="20"/>
    </location>
</feature>
<evidence type="ECO:0000313" key="2">
    <source>
        <dbReference type="EMBL" id="KAK5582532.1"/>
    </source>
</evidence>
<reference evidence="2 3" key="1">
    <citation type="submission" date="2023-11" db="EMBL/GenBank/DDBJ databases">
        <title>Dfirmibasis_genome.</title>
        <authorList>
            <person name="Edelbroek B."/>
            <person name="Kjellin J."/>
            <person name="Jerlstrom-Hultqvist J."/>
            <person name="Soderbom F."/>
        </authorList>
    </citation>
    <scope>NUCLEOTIDE SEQUENCE [LARGE SCALE GENOMIC DNA]</scope>
    <source>
        <strain evidence="2 3">TNS-C-14</strain>
    </source>
</reference>
<sequence length="380" mass="43464">MKIILNIIFIILISIKIVNCKEFVLPTLQDPQQKRLDQIKQALYCLIEPGLNFKTYSSSILKTNSNIDDETSSGSTSSTYHGGSDGDDGMAQIASCYRYNHSSTVSLNCEGDKNQEWKKTQNSRFSIDQYIIVEDIVDQITIQKGYTKIITIEQRFKTIPSENGSVIINNVNEHIAYFQAAFNVENSLQNLFNIEMANKERHAKKTVKLSFYNYTDPYGIHHHNDIGGNGLNDNNNNIDINNNEWDISLNYDKEKDSCAFFYYQKNPIDTMTSTPDNTRQWFKESARKMKSGKQIASISFTGIDGFITSKWIVPSDVDTILLNVTYTSTMADIVLSARHIENNSYKLADFGFYDIKKLDLKTGLITPIEKQYFNRKIQQK</sequence>
<name>A0AAN7YZS0_9MYCE</name>
<keyword evidence="3" id="KW-1185">Reference proteome</keyword>
<protein>
    <submittedName>
        <fullName evidence="2">Uncharacterized protein</fullName>
    </submittedName>
</protein>
<feature type="chain" id="PRO_5042850710" evidence="1">
    <location>
        <begin position="21"/>
        <end position="380"/>
    </location>
</feature>
<dbReference type="AlphaFoldDB" id="A0AAN7YZS0"/>